<proteinExistence type="predicted"/>
<comment type="caution">
    <text evidence="1">The sequence shown here is derived from an EMBL/GenBank/DDBJ whole genome shotgun (WGS) entry which is preliminary data.</text>
</comment>
<gene>
    <name evidence="1" type="ORF">GCM10010916_17370</name>
</gene>
<evidence type="ECO:0000313" key="2">
    <source>
        <dbReference type="Proteomes" id="UP000644756"/>
    </source>
</evidence>
<reference evidence="1" key="2">
    <citation type="submission" date="2020-09" db="EMBL/GenBank/DDBJ databases">
        <authorList>
            <person name="Sun Q."/>
            <person name="Zhou Y."/>
        </authorList>
    </citation>
    <scope>NUCLEOTIDE SEQUENCE</scope>
    <source>
        <strain evidence="1">CGMCC 1.12987</strain>
    </source>
</reference>
<protein>
    <submittedName>
        <fullName evidence="1">Uncharacterized protein</fullName>
    </submittedName>
</protein>
<dbReference type="RefSeq" id="WP_373289314.1">
    <property type="nucleotide sequence ID" value="NZ_BMGR01000005.1"/>
</dbReference>
<name>A0A917CV63_9BACL</name>
<reference evidence="1" key="1">
    <citation type="journal article" date="2014" name="Int. J. Syst. Evol. Microbiol.">
        <title>Complete genome sequence of Corynebacterium casei LMG S-19264T (=DSM 44701T), isolated from a smear-ripened cheese.</title>
        <authorList>
            <consortium name="US DOE Joint Genome Institute (JGI-PGF)"/>
            <person name="Walter F."/>
            <person name="Albersmeier A."/>
            <person name="Kalinowski J."/>
            <person name="Ruckert C."/>
        </authorList>
    </citation>
    <scope>NUCLEOTIDE SEQUENCE</scope>
    <source>
        <strain evidence="1">CGMCC 1.12987</strain>
    </source>
</reference>
<sequence>MDKKIKRYYKLKKQQKEIEQELSSLRSEILSLCADQKVAEQELGGYKVKIISQERKEFDDNKLYSVLPDPAVWRMLSKADPAKVASLIHLNIITDDTIKDTFTVKKVTLLQVDKI</sequence>
<keyword evidence="2" id="KW-1185">Reference proteome</keyword>
<organism evidence="1 2">
    <name type="scientific">Paenibacillus abyssi</name>
    <dbReference type="NCBI Taxonomy" id="1340531"/>
    <lineage>
        <taxon>Bacteria</taxon>
        <taxon>Bacillati</taxon>
        <taxon>Bacillota</taxon>
        <taxon>Bacilli</taxon>
        <taxon>Bacillales</taxon>
        <taxon>Paenibacillaceae</taxon>
        <taxon>Paenibacillus</taxon>
    </lineage>
</organism>
<dbReference type="AlphaFoldDB" id="A0A917CV63"/>
<accession>A0A917CV63</accession>
<dbReference type="Proteomes" id="UP000644756">
    <property type="component" value="Unassembled WGS sequence"/>
</dbReference>
<evidence type="ECO:0000313" key="1">
    <source>
        <dbReference type="EMBL" id="GGG00760.1"/>
    </source>
</evidence>
<dbReference type="EMBL" id="BMGR01000005">
    <property type="protein sequence ID" value="GGG00760.1"/>
    <property type="molecule type" value="Genomic_DNA"/>
</dbReference>